<keyword evidence="6 11" id="KW-0274">FAD</keyword>
<evidence type="ECO:0000256" key="10">
    <source>
        <dbReference type="ARBA" id="ARBA00047554"/>
    </source>
</evidence>
<keyword evidence="7 11" id="KW-0560">Oxidoreductase</keyword>
<dbReference type="InterPro" id="IPR002937">
    <property type="entry name" value="Amino_oxidase"/>
</dbReference>
<dbReference type="GO" id="GO:0004729">
    <property type="term" value="F:oxygen-dependent protoporphyrinogen oxidase activity"/>
    <property type="evidence" value="ECO:0007669"/>
    <property type="project" value="UniProtKB-UniRule"/>
</dbReference>
<evidence type="ECO:0000256" key="11">
    <source>
        <dbReference type="RuleBase" id="RU367069"/>
    </source>
</evidence>
<dbReference type="NCBIfam" id="TIGR00562">
    <property type="entry name" value="proto_IX_ox"/>
    <property type="match status" value="1"/>
</dbReference>
<dbReference type="GeneID" id="108732273"/>
<comment type="catalytic activity">
    <reaction evidence="10 11">
        <text>protoporphyrinogen IX + 3 O2 = protoporphyrin IX + 3 H2O2</text>
        <dbReference type="Rhea" id="RHEA:25576"/>
        <dbReference type="ChEBI" id="CHEBI:15379"/>
        <dbReference type="ChEBI" id="CHEBI:16240"/>
        <dbReference type="ChEBI" id="CHEBI:57306"/>
        <dbReference type="ChEBI" id="CHEBI:57307"/>
        <dbReference type="EC" id="1.3.3.4"/>
    </reaction>
</comment>
<dbReference type="FunCoup" id="A0A1W4W2S9">
    <property type="interactions" value="1238"/>
</dbReference>
<dbReference type="Pfam" id="PF01593">
    <property type="entry name" value="Amino_oxidase"/>
    <property type="match status" value="1"/>
</dbReference>
<dbReference type="SUPFAM" id="SSF54373">
    <property type="entry name" value="FAD-linked reductases, C-terminal domain"/>
    <property type="match status" value="1"/>
</dbReference>
<comment type="subcellular location">
    <subcellularLocation>
        <location evidence="11">Mitochondrion inner membrane</location>
    </subcellularLocation>
</comment>
<dbReference type="GO" id="GO:0005743">
    <property type="term" value="C:mitochondrial inner membrane"/>
    <property type="evidence" value="ECO:0007669"/>
    <property type="project" value="UniProtKB-SubCell"/>
</dbReference>
<dbReference type="Gene3D" id="3.50.50.60">
    <property type="entry name" value="FAD/NAD(P)-binding domain"/>
    <property type="match status" value="1"/>
</dbReference>
<evidence type="ECO:0000256" key="1">
    <source>
        <dbReference type="ARBA" id="ARBA00002600"/>
    </source>
</evidence>
<organism evidence="13 14">
    <name type="scientific">Agrilus planipennis</name>
    <name type="common">Emerald ash borer</name>
    <name type="synonym">Agrilus marcopoli</name>
    <dbReference type="NCBI Taxonomy" id="224129"/>
    <lineage>
        <taxon>Eukaryota</taxon>
        <taxon>Metazoa</taxon>
        <taxon>Ecdysozoa</taxon>
        <taxon>Arthropoda</taxon>
        <taxon>Hexapoda</taxon>
        <taxon>Insecta</taxon>
        <taxon>Pterygota</taxon>
        <taxon>Neoptera</taxon>
        <taxon>Endopterygota</taxon>
        <taxon>Coleoptera</taxon>
        <taxon>Polyphaga</taxon>
        <taxon>Elateriformia</taxon>
        <taxon>Buprestoidea</taxon>
        <taxon>Buprestidae</taxon>
        <taxon>Agrilinae</taxon>
        <taxon>Agrilus</taxon>
    </lineage>
</organism>
<evidence type="ECO:0000256" key="9">
    <source>
        <dbReference type="ARBA" id="ARBA00023244"/>
    </source>
</evidence>
<keyword evidence="13" id="KW-1185">Reference proteome</keyword>
<dbReference type="KEGG" id="apln:108732273"/>
<comment type="function">
    <text evidence="1 11">Catalyzes the 6-electron oxidation of protoporphyrinogen-IX to form protoporphyrin-IX.</text>
</comment>
<dbReference type="PANTHER" id="PTHR42923">
    <property type="entry name" value="PROTOPORPHYRINOGEN OXIDASE"/>
    <property type="match status" value="1"/>
</dbReference>
<dbReference type="InterPro" id="IPR036188">
    <property type="entry name" value="FAD/NAD-bd_sf"/>
</dbReference>
<protein>
    <recommendedName>
        <fullName evidence="4 11">Protoporphyrinogen oxidase</fullName>
        <ecNumber evidence="4 11">1.3.3.4</ecNumber>
    </recommendedName>
</protein>
<accession>A0A1W4W2S9</accession>
<dbReference type="STRING" id="224129.A0A1W4W2S9"/>
<dbReference type="RefSeq" id="XP_018318471.1">
    <property type="nucleotide sequence ID" value="XM_018462969.2"/>
</dbReference>
<keyword evidence="5 11" id="KW-0285">Flavoprotein</keyword>
<reference evidence="14" key="1">
    <citation type="submission" date="2025-08" db="UniProtKB">
        <authorList>
            <consortium name="RefSeq"/>
        </authorList>
    </citation>
    <scope>IDENTIFICATION</scope>
    <source>
        <tissue evidence="14">Entire body</tissue>
    </source>
</reference>
<proteinExistence type="inferred from homology"/>
<evidence type="ECO:0000256" key="4">
    <source>
        <dbReference type="ARBA" id="ARBA00012867"/>
    </source>
</evidence>
<evidence type="ECO:0000256" key="2">
    <source>
        <dbReference type="ARBA" id="ARBA00005073"/>
    </source>
</evidence>
<dbReference type="InterPro" id="IPR004572">
    <property type="entry name" value="Protoporphyrinogen_oxidase"/>
</dbReference>
<evidence type="ECO:0000313" key="13">
    <source>
        <dbReference type="Proteomes" id="UP000192223"/>
    </source>
</evidence>
<comment type="cofactor">
    <cofactor evidence="11">
        <name>FAD</name>
        <dbReference type="ChEBI" id="CHEBI:57692"/>
    </cofactor>
    <text evidence="11">Binds 1 FAD per subunit.</text>
</comment>
<evidence type="ECO:0000256" key="8">
    <source>
        <dbReference type="ARBA" id="ARBA00023133"/>
    </source>
</evidence>
<evidence type="ECO:0000256" key="5">
    <source>
        <dbReference type="ARBA" id="ARBA00022630"/>
    </source>
</evidence>
<evidence type="ECO:0000313" key="14">
    <source>
        <dbReference type="RefSeq" id="XP_018318471.1"/>
    </source>
</evidence>
<dbReference type="FunFam" id="3.50.50.60:FF:000193">
    <property type="entry name" value="Protoporphyrinogen oxidase"/>
    <property type="match status" value="1"/>
</dbReference>
<gene>
    <name evidence="14" type="primary">LOC108732273</name>
</gene>
<dbReference type="SUPFAM" id="SSF51905">
    <property type="entry name" value="FAD/NAD(P)-binding domain"/>
    <property type="match status" value="1"/>
</dbReference>
<comment type="similarity">
    <text evidence="3 11">Belongs to the protoporphyrinogen/coproporphyrinogen oxidase family. Protoporphyrinogen oxidase subfamily.</text>
</comment>
<dbReference type="GO" id="GO:0006782">
    <property type="term" value="P:protoporphyrinogen IX biosynthetic process"/>
    <property type="evidence" value="ECO:0007669"/>
    <property type="project" value="UniProtKB-UniRule"/>
</dbReference>
<comment type="pathway">
    <text evidence="2 11">Porphyrin-containing compound metabolism; protoporphyrin-IX biosynthesis; protoporphyrin-IX from protoporphyrinogen-IX: step 1/1.</text>
</comment>
<dbReference type="AlphaFoldDB" id="A0A1W4W2S9"/>
<evidence type="ECO:0000256" key="7">
    <source>
        <dbReference type="ARBA" id="ARBA00023002"/>
    </source>
</evidence>
<dbReference type="OrthoDB" id="419752at2759"/>
<evidence type="ECO:0000256" key="3">
    <source>
        <dbReference type="ARBA" id="ARBA00010551"/>
    </source>
</evidence>
<evidence type="ECO:0000256" key="6">
    <source>
        <dbReference type="ARBA" id="ARBA00022827"/>
    </source>
</evidence>
<keyword evidence="9 11" id="KW-0627">Porphyrin biosynthesis</keyword>
<dbReference type="Proteomes" id="UP000192223">
    <property type="component" value="Unplaced"/>
</dbReference>
<name>A0A1W4W2S9_AGRPL</name>
<dbReference type="EC" id="1.3.3.4" evidence="4 11"/>
<feature type="domain" description="Amine oxidase" evidence="12">
    <location>
        <begin position="12"/>
        <end position="475"/>
    </location>
</feature>
<keyword evidence="8 11" id="KW-0350">Heme biosynthesis</keyword>
<dbReference type="InParanoid" id="A0A1W4W2S9"/>
<dbReference type="UniPathway" id="UPA00251">
    <property type="reaction ID" value="UER00324"/>
</dbReference>
<dbReference type="InterPro" id="IPR050464">
    <property type="entry name" value="Zeta_carotene_desat/Oxidored"/>
</dbReference>
<sequence length="478" mass="53367">MSGTVVLGAGLGGLSFAHYYLKRFPKETVTILEASERVGGWMRSIKKNGLIIEKGPRSIRPRGLPGANTLQLVQDLALSEQIVAIPSNHPAALNRMIYVNGELHRLPNNVMSLFKKQPPFSQPLYKYLLNFLTSATKPIPENDESIYSFVNRKFGIEVADYLISPLICGICAGDAKEISVRFLMDSLFEKDQRHGTMLQAFVIDGLSSFGKKGEDVPKSDLYQKAAKEKWSIFSFKDGIEVLPQGLERWLKKEQRCSIVLNKQCKQLELSKNAAKVTLSDKSEIRAKHVVSSLPASKIGNLVKKQYPILGDLLNSIPTVTVAVVNLEYDKKLPIKPGFGFLVPPKENLPILGVIFDSCCFEHYPNEFENRTLLTVMLGGRWYDKYFDRSSGDEEILNITFKHLATILNVKERPVFADVSVLENCIPQYIVGHVKQVKEIRKFVHEHDLPLSLCGSSYDGVGINDVILSAKNAVERGSG</sequence>
<dbReference type="PANTHER" id="PTHR42923:SF3">
    <property type="entry name" value="PROTOPORPHYRINOGEN OXIDASE"/>
    <property type="match status" value="1"/>
</dbReference>
<evidence type="ECO:0000259" key="12">
    <source>
        <dbReference type="Pfam" id="PF01593"/>
    </source>
</evidence>